<comment type="similarity">
    <text evidence="1">Belongs to the leucine-binding protein family.</text>
</comment>
<accession>A0A370E1E2</accession>
<organism evidence="4 5">
    <name type="scientific">endosymbiont of Lamellibrachia luymesi</name>
    <dbReference type="NCBI Taxonomy" id="2200907"/>
    <lineage>
        <taxon>Bacteria</taxon>
        <taxon>Pseudomonadati</taxon>
        <taxon>Pseudomonadota</taxon>
        <taxon>Gammaproteobacteria</taxon>
        <taxon>sulfur-oxidizing symbionts</taxon>
    </lineage>
</organism>
<gene>
    <name evidence="4" type="ORF">DIZ79_01150</name>
</gene>
<keyword evidence="2" id="KW-0732">Signal</keyword>
<evidence type="ECO:0000256" key="1">
    <source>
        <dbReference type="ARBA" id="ARBA00010062"/>
    </source>
</evidence>
<dbReference type="Proteomes" id="UP000255508">
    <property type="component" value="Unassembled WGS sequence"/>
</dbReference>
<reference evidence="4 5" key="1">
    <citation type="journal article" date="2018" name="ISME J.">
        <title>Endosymbiont genomes yield clues of tubeworm success.</title>
        <authorList>
            <person name="Li Y."/>
            <person name="Liles M.R."/>
            <person name="Halanych K.M."/>
        </authorList>
    </citation>
    <scope>NUCLEOTIDE SEQUENCE [LARGE SCALE GENOMIC DNA]</scope>
    <source>
        <strain evidence="4">A1422</strain>
    </source>
</reference>
<name>A0A370E1E2_9GAMM</name>
<dbReference type="Gene3D" id="3.40.50.2300">
    <property type="match status" value="2"/>
</dbReference>
<dbReference type="InterPro" id="IPR028082">
    <property type="entry name" value="Peripla_BP_I"/>
</dbReference>
<comment type="caution">
    <text evidence="4">The sequence shown here is derived from an EMBL/GenBank/DDBJ whole genome shotgun (WGS) entry which is preliminary data.</text>
</comment>
<evidence type="ECO:0000259" key="3">
    <source>
        <dbReference type="Pfam" id="PF13458"/>
    </source>
</evidence>
<sequence length="362" mass="38727">MSTALSGPAQALGQGMKMGVEAYFNQVNQSGINGNTLKLVALDDGYEPARAAPNMRKLIDEENVLAVMGNVGTPTAIVSVPIANEKKTLLFGAFTGAGVLRQTPPDRYIINYRASYAEETAAMIDGLLNSGIKPEEIAFFTQNDGYGDAGYKGAMKALKGKGVANPGKLAHGRYTRNTRNTRNTLNVEDGLGTILDAEVEPKAVIMVGAYGPCAKFIKMAKEDLPDTKFLNVSFVGSTALAKALGDKGEGVIVTQVVPHFEVDHATVKEYQEALKSYDATAEPGFVSLEGYLVAKLFVEGLKKAGASPNRESLIDALESLSSPDVDIGTKVGFSKTEHQASHKLWPTMLKQGKFVAFNWSEI</sequence>
<evidence type="ECO:0000313" key="5">
    <source>
        <dbReference type="Proteomes" id="UP000255508"/>
    </source>
</evidence>
<dbReference type="InterPro" id="IPR028081">
    <property type="entry name" value="Leu-bd"/>
</dbReference>
<protein>
    <submittedName>
        <fullName evidence="4">Ligand-binding receptor</fullName>
    </submittedName>
</protein>
<evidence type="ECO:0000256" key="2">
    <source>
        <dbReference type="ARBA" id="ARBA00022729"/>
    </source>
</evidence>
<dbReference type="PANTHER" id="PTHR47235">
    <property type="entry name" value="BLR6548 PROTEIN"/>
    <property type="match status" value="1"/>
</dbReference>
<dbReference type="EMBL" id="QFXD01000017">
    <property type="protein sequence ID" value="RDH93283.1"/>
    <property type="molecule type" value="Genomic_DNA"/>
</dbReference>
<proteinExistence type="inferred from homology"/>
<dbReference type="Pfam" id="PF13458">
    <property type="entry name" value="Peripla_BP_6"/>
    <property type="match status" value="1"/>
</dbReference>
<dbReference type="PANTHER" id="PTHR47235:SF1">
    <property type="entry name" value="BLR6548 PROTEIN"/>
    <property type="match status" value="1"/>
</dbReference>
<dbReference type="CDD" id="cd19978">
    <property type="entry name" value="PBP1_ABC_ligand_binding-like"/>
    <property type="match status" value="1"/>
</dbReference>
<feature type="domain" description="Leucine-binding protein" evidence="3">
    <location>
        <begin position="2"/>
        <end position="352"/>
    </location>
</feature>
<evidence type="ECO:0000313" key="4">
    <source>
        <dbReference type="EMBL" id="RDH93283.1"/>
    </source>
</evidence>
<dbReference type="SUPFAM" id="SSF53822">
    <property type="entry name" value="Periplasmic binding protein-like I"/>
    <property type="match status" value="1"/>
</dbReference>
<dbReference type="AlphaFoldDB" id="A0A370E1E2"/>
<keyword evidence="4" id="KW-0675">Receptor</keyword>